<comment type="caution">
    <text evidence="8">The sequence shown here is derived from an EMBL/GenBank/DDBJ whole genome shotgun (WGS) entry which is preliminary data.</text>
</comment>
<keyword evidence="8" id="KW-0648">Protein biosynthesis</keyword>
<evidence type="ECO:0000313" key="9">
    <source>
        <dbReference type="Proteomes" id="UP000521868"/>
    </source>
</evidence>
<dbReference type="PIRSF" id="PIRSF015557">
    <property type="entry name" value="UCP015557"/>
    <property type="match status" value="1"/>
</dbReference>
<keyword evidence="8" id="KW-0251">Elongation factor</keyword>
<dbReference type="GO" id="GO:0003746">
    <property type="term" value="F:translation elongation factor activity"/>
    <property type="evidence" value="ECO:0007669"/>
    <property type="project" value="UniProtKB-KW"/>
</dbReference>
<dbReference type="Pfam" id="PF10093">
    <property type="entry name" value="EarP"/>
    <property type="match status" value="1"/>
</dbReference>
<evidence type="ECO:0000256" key="3">
    <source>
        <dbReference type="ARBA" id="ARBA00024303"/>
    </source>
</evidence>
<keyword evidence="9" id="KW-1185">Reference proteome</keyword>
<organism evidence="8 9">
    <name type="scientific">Ramlibacter lithotrophicus</name>
    <dbReference type="NCBI Taxonomy" id="2606681"/>
    <lineage>
        <taxon>Bacteria</taxon>
        <taxon>Pseudomonadati</taxon>
        <taxon>Pseudomonadota</taxon>
        <taxon>Betaproteobacteria</taxon>
        <taxon>Burkholderiales</taxon>
        <taxon>Comamonadaceae</taxon>
        <taxon>Ramlibacter</taxon>
    </lineage>
</organism>
<comment type="function">
    <text evidence="3">Protein-arginine rhamnosyltransferase that catalyzes the transfer of a single rhamnose to elongation factor P (EF-P) on 'Lys-32', a modification required for EF-P-dependent rescue of polyproline stalled ribosomes.</text>
</comment>
<name>A0A7X6DDF8_9BURK</name>
<gene>
    <name evidence="8" type="primary">earP</name>
    <name evidence="8" type="ORF">RAMLITH_04750</name>
</gene>
<dbReference type="AlphaFoldDB" id="A0A7X6DDF8"/>
<dbReference type="GO" id="GO:0106361">
    <property type="term" value="F:protein-arginine rhamnosyltransferase activity"/>
    <property type="evidence" value="ECO:0007669"/>
    <property type="project" value="InterPro"/>
</dbReference>
<protein>
    <recommendedName>
        <fullName evidence="5">Protein-arginine rhamnosyltransferase</fullName>
    </recommendedName>
    <alternativeName>
        <fullName evidence="6">EF-P arginine rhamnosyltransferase</fullName>
    </alternativeName>
</protein>
<evidence type="ECO:0000256" key="4">
    <source>
        <dbReference type="ARBA" id="ARBA00024346"/>
    </source>
</evidence>
<proteinExistence type="inferred from homology"/>
<dbReference type="NCBIfam" id="TIGR03837">
    <property type="entry name" value="efp_Arg_rhamno"/>
    <property type="match status" value="1"/>
</dbReference>
<evidence type="ECO:0000256" key="7">
    <source>
        <dbReference type="ARBA" id="ARBA00048472"/>
    </source>
</evidence>
<evidence type="ECO:0000313" key="8">
    <source>
        <dbReference type="EMBL" id="NKE65119.1"/>
    </source>
</evidence>
<evidence type="ECO:0000256" key="5">
    <source>
        <dbReference type="ARBA" id="ARBA00024416"/>
    </source>
</evidence>
<reference evidence="8 9" key="1">
    <citation type="journal article" date="2020" name="Nature">
        <title>Bacterial chemolithoautotrophy via manganese oxidation.</title>
        <authorList>
            <person name="Yu H."/>
            <person name="Leadbetter J.R."/>
        </authorList>
    </citation>
    <scope>NUCLEOTIDE SEQUENCE [LARGE SCALE GENOMIC DNA]</scope>
    <source>
        <strain evidence="8 9">RBP-1</strain>
    </source>
</reference>
<dbReference type="Proteomes" id="UP000521868">
    <property type="component" value="Unassembled WGS sequence"/>
</dbReference>
<accession>A0A7X6DDF8</accession>
<sequence>MLWDIFCKVIDNHGDIGVCWRLSAQLARTGEQVRLWVDDARALTWMAPAGEPGVTVLAWSAQAAGEPGDVVIEAFGCDPEPQFQAALAAASRQRPTQPPWINLEYLTAERFAQRSHLLPSPVLSGAAAGLTKHFFYPGFVAGTGGLLREPDLARRQAGFDRAGWLRGHGIAADPDLRVVSLFCYEPAALGHLLRQLAAGPGRTALLVTAGRAADAVRRCLDERERAQPGWLAASKLAVHWLPLLSQDDFDHLLWSCDLNFVRGEDSLVRALWAGRAFVWQLYPQDDGAHHAKLAAFLDWLEAPPSWRAFHEFWNGGTAQATPLALPDWAAAARAARERLLEQADLARQLRAFVQERRRAG</sequence>
<comment type="similarity">
    <text evidence="4">Belongs to the glycosyltransferase 104 family.</text>
</comment>
<dbReference type="InterPro" id="IPR016633">
    <property type="entry name" value="EarP"/>
</dbReference>
<evidence type="ECO:0000256" key="6">
    <source>
        <dbReference type="ARBA" id="ARBA00030025"/>
    </source>
</evidence>
<keyword evidence="2 8" id="KW-0808">Transferase</keyword>
<evidence type="ECO:0000256" key="1">
    <source>
        <dbReference type="ARBA" id="ARBA00022676"/>
    </source>
</evidence>
<keyword evidence="1" id="KW-0328">Glycosyltransferase</keyword>
<evidence type="ECO:0000256" key="2">
    <source>
        <dbReference type="ARBA" id="ARBA00022679"/>
    </source>
</evidence>
<dbReference type="EMBL" id="VTOX01000001">
    <property type="protein sequence ID" value="NKE65119.1"/>
    <property type="molecule type" value="Genomic_DNA"/>
</dbReference>
<comment type="catalytic activity">
    <reaction evidence="7">
        <text>dTDP-beta-L-rhamnose + L-arginyl-[protein] = N(omega)-(alpha-L-rhamnosyl)-L-arginyl-[protein] + dTDP + H(+)</text>
        <dbReference type="Rhea" id="RHEA:66692"/>
        <dbReference type="Rhea" id="RHEA-COMP:10532"/>
        <dbReference type="Rhea" id="RHEA-COMP:17096"/>
        <dbReference type="ChEBI" id="CHEBI:15378"/>
        <dbReference type="ChEBI" id="CHEBI:29965"/>
        <dbReference type="ChEBI" id="CHEBI:57510"/>
        <dbReference type="ChEBI" id="CHEBI:58369"/>
        <dbReference type="ChEBI" id="CHEBI:167445"/>
    </reaction>
    <physiologicalReaction direction="left-to-right" evidence="7">
        <dbReference type="Rhea" id="RHEA:66693"/>
    </physiologicalReaction>
</comment>